<feature type="compositionally biased region" description="Polar residues" evidence="1">
    <location>
        <begin position="20"/>
        <end position="33"/>
    </location>
</feature>
<dbReference type="AlphaFoldDB" id="A0AAN8RUC2"/>
<dbReference type="EMBL" id="JAWJWE010000038">
    <property type="protein sequence ID" value="KAK6623494.1"/>
    <property type="molecule type" value="Genomic_DNA"/>
</dbReference>
<evidence type="ECO:0000313" key="3">
    <source>
        <dbReference type="Proteomes" id="UP001372834"/>
    </source>
</evidence>
<accession>A0AAN8RUC2</accession>
<name>A0AAN8RUC2_POLSC</name>
<evidence type="ECO:0000256" key="1">
    <source>
        <dbReference type="SAM" id="MobiDB-lite"/>
    </source>
</evidence>
<dbReference type="Proteomes" id="UP001372834">
    <property type="component" value="Unassembled WGS sequence"/>
</dbReference>
<gene>
    <name evidence="2" type="ORF">RUM43_009346</name>
</gene>
<feature type="region of interest" description="Disordered" evidence="1">
    <location>
        <begin position="1"/>
        <end position="52"/>
    </location>
</feature>
<feature type="non-terminal residue" evidence="2">
    <location>
        <position position="52"/>
    </location>
</feature>
<comment type="caution">
    <text evidence="2">The sequence shown here is derived from an EMBL/GenBank/DDBJ whole genome shotgun (WGS) entry which is preliminary data.</text>
</comment>
<protein>
    <submittedName>
        <fullName evidence="2">Uncharacterized protein</fullName>
    </submittedName>
</protein>
<reference evidence="2 3" key="1">
    <citation type="submission" date="2023-10" db="EMBL/GenBank/DDBJ databases">
        <title>Genomes of two closely related lineages of the louse Polyplax serrata with different host specificities.</title>
        <authorList>
            <person name="Martinu J."/>
            <person name="Tarabai H."/>
            <person name="Stefka J."/>
            <person name="Hypsa V."/>
        </authorList>
    </citation>
    <scope>NUCLEOTIDE SEQUENCE [LARGE SCALE GENOMIC DNA]</scope>
    <source>
        <strain evidence="2">HR10_N</strain>
    </source>
</reference>
<sequence>MRTFDGKTVEEDREGEERQQMTGRKLNSSQTRSKSQERRNEMEEGHRGRNNR</sequence>
<feature type="compositionally biased region" description="Basic and acidic residues" evidence="1">
    <location>
        <begin position="34"/>
        <end position="52"/>
    </location>
</feature>
<feature type="compositionally biased region" description="Basic and acidic residues" evidence="1">
    <location>
        <begin position="1"/>
        <end position="19"/>
    </location>
</feature>
<organism evidence="2 3">
    <name type="scientific">Polyplax serrata</name>
    <name type="common">Common mouse louse</name>
    <dbReference type="NCBI Taxonomy" id="468196"/>
    <lineage>
        <taxon>Eukaryota</taxon>
        <taxon>Metazoa</taxon>
        <taxon>Ecdysozoa</taxon>
        <taxon>Arthropoda</taxon>
        <taxon>Hexapoda</taxon>
        <taxon>Insecta</taxon>
        <taxon>Pterygota</taxon>
        <taxon>Neoptera</taxon>
        <taxon>Paraneoptera</taxon>
        <taxon>Psocodea</taxon>
        <taxon>Troctomorpha</taxon>
        <taxon>Phthiraptera</taxon>
        <taxon>Anoplura</taxon>
        <taxon>Polyplacidae</taxon>
        <taxon>Polyplax</taxon>
    </lineage>
</organism>
<proteinExistence type="predicted"/>
<evidence type="ECO:0000313" key="2">
    <source>
        <dbReference type="EMBL" id="KAK6623494.1"/>
    </source>
</evidence>